<feature type="transmembrane region" description="Helical" evidence="1">
    <location>
        <begin position="161"/>
        <end position="192"/>
    </location>
</feature>
<evidence type="ECO:0000313" key="3">
    <source>
        <dbReference type="Proteomes" id="UP000092565"/>
    </source>
</evidence>
<feature type="transmembrane region" description="Helical" evidence="1">
    <location>
        <begin position="68"/>
        <end position="91"/>
    </location>
</feature>
<gene>
    <name evidence="2" type="ORF">JL2886_03621</name>
</gene>
<reference evidence="2 3" key="1">
    <citation type="submission" date="2016-04" db="EMBL/GenBank/DDBJ databases">
        <authorList>
            <person name="Evans L.H."/>
            <person name="Alamgir A."/>
            <person name="Owens N."/>
            <person name="Weber N.D."/>
            <person name="Virtaneva K."/>
            <person name="Barbian K."/>
            <person name="Babar A."/>
            <person name="Rosenke K."/>
        </authorList>
    </citation>
    <scope>NUCLEOTIDE SEQUENCE [LARGE SCALE GENOMIC DNA]</scope>
    <source>
        <strain evidence="2 3">JL2886</strain>
    </source>
</reference>
<dbReference type="Proteomes" id="UP000092565">
    <property type="component" value="Chromosome"/>
</dbReference>
<evidence type="ECO:0000256" key="1">
    <source>
        <dbReference type="SAM" id="Phobius"/>
    </source>
</evidence>
<keyword evidence="3" id="KW-1185">Reference proteome</keyword>
<dbReference type="RefSeq" id="WP_133245346.1">
    <property type="nucleotide sequence ID" value="NZ_CP015124.1"/>
</dbReference>
<organism evidence="2 3">
    <name type="scientific">Phaeobacter gallaeciensis</name>
    <dbReference type="NCBI Taxonomy" id="60890"/>
    <lineage>
        <taxon>Bacteria</taxon>
        <taxon>Pseudomonadati</taxon>
        <taxon>Pseudomonadota</taxon>
        <taxon>Alphaproteobacteria</taxon>
        <taxon>Rhodobacterales</taxon>
        <taxon>Roseobacteraceae</taxon>
        <taxon>Phaeobacter</taxon>
    </lineage>
</organism>
<sequence>MPEEPETEPEIPPGAVRNLRGVRLIAHLTWLGGLGAIYATGGLVWITLQNAGVSMVSWSRGVSLFIPVALFHAVPLIVLALVEISACKAAIRGRQSKWREYVLAVLVPAVSVAEPKDAGRLWAALSGAGLLSVVWVCYSLFSLASYQGPGGFAEAVIMTLALFPLTLGAMMLHVALAAAIGGALGSGIYVLVRRRGRKQDKGE</sequence>
<feature type="transmembrane region" description="Helical" evidence="1">
    <location>
        <begin position="24"/>
        <end position="48"/>
    </location>
</feature>
<evidence type="ECO:0000313" key="2">
    <source>
        <dbReference type="EMBL" id="ANP38494.1"/>
    </source>
</evidence>
<feature type="transmembrane region" description="Helical" evidence="1">
    <location>
        <begin position="121"/>
        <end position="141"/>
    </location>
</feature>
<keyword evidence="1" id="KW-0472">Membrane</keyword>
<protein>
    <submittedName>
        <fullName evidence="2">Uncharacterized protein</fullName>
    </submittedName>
</protein>
<accession>A0A1B0ZWF3</accession>
<name>A0A1B0ZWF3_9RHOB</name>
<dbReference type="EMBL" id="CP015124">
    <property type="protein sequence ID" value="ANP38494.1"/>
    <property type="molecule type" value="Genomic_DNA"/>
</dbReference>
<dbReference type="AlphaFoldDB" id="A0A1B0ZWF3"/>
<keyword evidence="1" id="KW-0812">Transmembrane</keyword>
<keyword evidence="1" id="KW-1133">Transmembrane helix</keyword>
<proteinExistence type="predicted"/>